<gene>
    <name evidence="1" type="primary">ORF111955</name>
</gene>
<evidence type="ECO:0000313" key="1">
    <source>
        <dbReference type="EMBL" id="CEK78797.1"/>
    </source>
</evidence>
<sequence length="56" mass="6475">MVRRHTQVTNRQCATQSNIIPIQWIQSKMLTIQKVDLRDNRGDEGHYLGSAHKGPF</sequence>
<proteinExistence type="predicted"/>
<name>A0A0B7ADT0_9EUPU</name>
<dbReference type="AlphaFoldDB" id="A0A0B7ADT0"/>
<dbReference type="EMBL" id="HACG01031932">
    <property type="protein sequence ID" value="CEK78797.1"/>
    <property type="molecule type" value="Transcribed_RNA"/>
</dbReference>
<accession>A0A0B7ADT0</accession>
<organism evidence="1">
    <name type="scientific">Arion vulgaris</name>
    <dbReference type="NCBI Taxonomy" id="1028688"/>
    <lineage>
        <taxon>Eukaryota</taxon>
        <taxon>Metazoa</taxon>
        <taxon>Spiralia</taxon>
        <taxon>Lophotrochozoa</taxon>
        <taxon>Mollusca</taxon>
        <taxon>Gastropoda</taxon>
        <taxon>Heterobranchia</taxon>
        <taxon>Euthyneura</taxon>
        <taxon>Panpulmonata</taxon>
        <taxon>Eupulmonata</taxon>
        <taxon>Stylommatophora</taxon>
        <taxon>Helicina</taxon>
        <taxon>Arionoidea</taxon>
        <taxon>Arionidae</taxon>
        <taxon>Arion</taxon>
    </lineage>
</organism>
<reference evidence="1" key="1">
    <citation type="submission" date="2014-12" db="EMBL/GenBank/DDBJ databases">
        <title>Insight into the proteome of Arion vulgaris.</title>
        <authorList>
            <person name="Aradska J."/>
            <person name="Bulat T."/>
            <person name="Smidak R."/>
            <person name="Sarate P."/>
            <person name="Gangsoo J."/>
            <person name="Sialana F."/>
            <person name="Bilban M."/>
            <person name="Lubec G."/>
        </authorList>
    </citation>
    <scope>NUCLEOTIDE SEQUENCE</scope>
    <source>
        <tissue evidence="1">Skin</tissue>
    </source>
</reference>
<protein>
    <submittedName>
        <fullName evidence="1">Uncharacterized protein</fullName>
    </submittedName>
</protein>